<protein>
    <recommendedName>
        <fullName evidence="1">AB hydrolase-1 domain-containing protein</fullName>
    </recommendedName>
</protein>
<dbReference type="Gene3D" id="3.40.50.1820">
    <property type="entry name" value="alpha/beta hydrolase"/>
    <property type="match status" value="1"/>
</dbReference>
<gene>
    <name evidence="2" type="ORF">AQZ52_09245</name>
</gene>
<comment type="caution">
    <text evidence="2">The sequence shown here is derived from an EMBL/GenBank/DDBJ whole genome shotgun (WGS) entry which is preliminary data.</text>
</comment>
<dbReference type="RefSeq" id="WP_240481498.1">
    <property type="nucleotide sequence ID" value="NZ_KQ954244.1"/>
</dbReference>
<dbReference type="EMBL" id="LLZS01000006">
    <property type="protein sequence ID" value="KUR71766.1"/>
    <property type="molecule type" value="Genomic_DNA"/>
</dbReference>
<evidence type="ECO:0000313" key="2">
    <source>
        <dbReference type="EMBL" id="KUR71766.1"/>
    </source>
</evidence>
<dbReference type="InterPro" id="IPR000073">
    <property type="entry name" value="AB_hydrolase_1"/>
</dbReference>
<evidence type="ECO:0000313" key="3">
    <source>
        <dbReference type="Proteomes" id="UP000058012"/>
    </source>
</evidence>
<dbReference type="InterPro" id="IPR029058">
    <property type="entry name" value="AB_hydrolase_fold"/>
</dbReference>
<keyword evidence="3" id="KW-1185">Reference proteome</keyword>
<accession>A0A117UVS8</accession>
<sequence>MTEPVAADPGKTGSGAPPRWRWALEFLALPKIHVAPLRAPVRVPAFGRGRPVIVIPGMMSSDRATALLRHSLTAAGFDVHGWGQGMNTGARTAQIARLEERLMALASRSGEPVVLIGWSLGGLFARVLAQRHPAACALVVTLGSPFSGDRRANNAWRLYEALNDHKVDAPPYAEDPGVKPPVRTIAVWSPRDGIVAPHCAAGEAAQSDRVIEVPYKHFELAAARGAVVAVLDILREELG</sequence>
<feature type="domain" description="AB hydrolase-1" evidence="1">
    <location>
        <begin position="75"/>
        <end position="154"/>
    </location>
</feature>
<dbReference type="STRING" id="1117702.AQZ52_09245"/>
<reference evidence="2 3" key="1">
    <citation type="submission" date="2015-10" db="EMBL/GenBank/DDBJ databases">
        <title>Draft genome sequence of Novosphingobium fuchskuhlense DSM 25065 isolated from a surface water sample of the southwest basin of Lake Grosse Fuchskuhle.</title>
        <authorList>
            <person name="Ruckert C."/>
            <person name="Winkler A."/>
            <person name="Glaeser J."/>
            <person name="Grossart H.-P."/>
            <person name="Kalinowski J."/>
            <person name="Glaeser S."/>
        </authorList>
    </citation>
    <scope>NUCLEOTIDE SEQUENCE [LARGE SCALE GENOMIC DNA]</scope>
    <source>
        <strain evidence="2 3">FNE08-7</strain>
    </source>
</reference>
<dbReference type="AlphaFoldDB" id="A0A117UVS8"/>
<dbReference type="Pfam" id="PF00561">
    <property type="entry name" value="Abhydrolase_1"/>
    <property type="match status" value="1"/>
</dbReference>
<organism evidence="2 3">
    <name type="scientific">Novosphingobium fuchskuhlense</name>
    <dbReference type="NCBI Taxonomy" id="1117702"/>
    <lineage>
        <taxon>Bacteria</taxon>
        <taxon>Pseudomonadati</taxon>
        <taxon>Pseudomonadota</taxon>
        <taxon>Alphaproteobacteria</taxon>
        <taxon>Sphingomonadales</taxon>
        <taxon>Sphingomonadaceae</taxon>
        <taxon>Novosphingobium</taxon>
    </lineage>
</organism>
<dbReference type="SUPFAM" id="SSF53474">
    <property type="entry name" value="alpha/beta-Hydrolases"/>
    <property type="match status" value="1"/>
</dbReference>
<name>A0A117UVS8_9SPHN</name>
<proteinExistence type="predicted"/>
<evidence type="ECO:0000259" key="1">
    <source>
        <dbReference type="Pfam" id="PF00561"/>
    </source>
</evidence>
<dbReference type="Proteomes" id="UP000058012">
    <property type="component" value="Unassembled WGS sequence"/>
</dbReference>